<evidence type="ECO:0000256" key="1">
    <source>
        <dbReference type="ARBA" id="ARBA00005896"/>
    </source>
</evidence>
<keyword evidence="4" id="KW-0560">Oxidoreductase</keyword>
<dbReference type="InterPro" id="IPR003819">
    <property type="entry name" value="TauD/TfdA-like"/>
</dbReference>
<keyword evidence="5" id="KW-0408">Iron</keyword>
<dbReference type="KEGG" id="sphj:BSL82_11660"/>
<reference evidence="8" key="1">
    <citation type="submission" date="2016-11" db="EMBL/GenBank/DDBJ databases">
        <title>Complete Genome Sequence of alachlor-degrading Sphingomonas sp. strain JJ-A5.</title>
        <authorList>
            <person name="Lee H."/>
            <person name="Ka J.-O."/>
        </authorList>
    </citation>
    <scope>NUCLEOTIDE SEQUENCE [LARGE SCALE GENOMIC DNA]</scope>
    <source>
        <strain evidence="8">JJ-A5</strain>
    </source>
</reference>
<dbReference type="InterPro" id="IPR042098">
    <property type="entry name" value="TauD-like_sf"/>
</dbReference>
<dbReference type="Proteomes" id="UP000182063">
    <property type="component" value="Chromosome"/>
</dbReference>
<evidence type="ECO:0000313" key="7">
    <source>
        <dbReference type="EMBL" id="API59886.1"/>
    </source>
</evidence>
<dbReference type="PANTHER" id="PTHR30468:SF1">
    <property type="entry name" value="ALPHA-KETOGLUTARATE-DEPENDENT SULFONATE DIOXYGENASE"/>
    <property type="match status" value="1"/>
</dbReference>
<dbReference type="Pfam" id="PF02668">
    <property type="entry name" value="TauD"/>
    <property type="match status" value="1"/>
</dbReference>
<feature type="domain" description="TauD/TfdA-like" evidence="6">
    <location>
        <begin position="21"/>
        <end position="289"/>
    </location>
</feature>
<organism evidence="7 8">
    <name type="scientific">Tardibacter chloracetimidivorans</name>
    <dbReference type="NCBI Taxonomy" id="1921510"/>
    <lineage>
        <taxon>Bacteria</taxon>
        <taxon>Pseudomonadati</taxon>
        <taxon>Pseudomonadota</taxon>
        <taxon>Alphaproteobacteria</taxon>
        <taxon>Sphingomonadales</taxon>
        <taxon>Sphingomonadaceae</taxon>
        <taxon>Tardibacter</taxon>
    </lineage>
</organism>
<dbReference type="RefSeq" id="WP_072597676.1">
    <property type="nucleotide sequence ID" value="NZ_CP018221.1"/>
</dbReference>
<gene>
    <name evidence="7" type="ORF">BSL82_11660</name>
</gene>
<keyword evidence="8" id="KW-1185">Reference proteome</keyword>
<evidence type="ECO:0000259" key="6">
    <source>
        <dbReference type="Pfam" id="PF02668"/>
    </source>
</evidence>
<dbReference type="PANTHER" id="PTHR30468">
    <property type="entry name" value="ALPHA-KETOGLUTARATE-DEPENDENT SULFONATE DIOXYGENASE"/>
    <property type="match status" value="1"/>
</dbReference>
<protein>
    <recommendedName>
        <fullName evidence="6">TauD/TfdA-like domain-containing protein</fullName>
    </recommendedName>
</protein>
<dbReference type="GO" id="GO:0000908">
    <property type="term" value="F:taurine dioxygenase activity"/>
    <property type="evidence" value="ECO:0007669"/>
    <property type="project" value="TreeGrafter"/>
</dbReference>
<dbReference type="InterPro" id="IPR051323">
    <property type="entry name" value="AtsK-like"/>
</dbReference>
<dbReference type="EMBL" id="CP018221">
    <property type="protein sequence ID" value="API59886.1"/>
    <property type="molecule type" value="Genomic_DNA"/>
</dbReference>
<dbReference type="GO" id="GO:0005737">
    <property type="term" value="C:cytoplasm"/>
    <property type="evidence" value="ECO:0007669"/>
    <property type="project" value="TreeGrafter"/>
</dbReference>
<evidence type="ECO:0000256" key="2">
    <source>
        <dbReference type="ARBA" id="ARBA00022723"/>
    </source>
</evidence>
<dbReference type="GO" id="GO:0046872">
    <property type="term" value="F:metal ion binding"/>
    <property type="evidence" value="ECO:0007669"/>
    <property type="project" value="UniProtKB-KW"/>
</dbReference>
<dbReference type="OrthoDB" id="7209371at2"/>
<sequence length="315" mass="34930">MNVLSLIDDHRFGCVVQGLRGEDLHDASVRDRLQALWIDKGLIIFRDGDSDPDFHIALSAIFGDLQVHAVKEILVEGRDKLIQLVANPDSSSIVEVNGVERAGFIPWHSDQIYTQQINHGGILKIVDQPDEGGETGFVDQIEAYQRLPDDLRRKCEGLEVIYQLRPRDFTRFLPFQTLRVVKEAAFQAALAERAANGAFPPVAHPLVFVQPETGRKVLNLSPAFALGIVGLPAEEGSALIMELAKILTDESVAYDHSWAEGDLVLWDNWRMLHCARGVRPGDLRIGHRTSIAGDYSLGRFLTADETAAFASFVLN</sequence>
<dbReference type="GO" id="GO:0006790">
    <property type="term" value="P:sulfur compound metabolic process"/>
    <property type="evidence" value="ECO:0007669"/>
    <property type="project" value="TreeGrafter"/>
</dbReference>
<evidence type="ECO:0000256" key="3">
    <source>
        <dbReference type="ARBA" id="ARBA00022964"/>
    </source>
</evidence>
<evidence type="ECO:0000313" key="8">
    <source>
        <dbReference type="Proteomes" id="UP000182063"/>
    </source>
</evidence>
<accession>A0A1L3ZW78</accession>
<dbReference type="SUPFAM" id="SSF51197">
    <property type="entry name" value="Clavaminate synthase-like"/>
    <property type="match status" value="1"/>
</dbReference>
<evidence type="ECO:0000256" key="4">
    <source>
        <dbReference type="ARBA" id="ARBA00023002"/>
    </source>
</evidence>
<keyword evidence="3" id="KW-0223">Dioxygenase</keyword>
<dbReference type="AlphaFoldDB" id="A0A1L3ZW78"/>
<dbReference type="STRING" id="1921510.BSL82_11660"/>
<evidence type="ECO:0000256" key="5">
    <source>
        <dbReference type="ARBA" id="ARBA00023004"/>
    </source>
</evidence>
<proteinExistence type="inferred from homology"/>
<name>A0A1L3ZW78_9SPHN</name>
<keyword evidence="2" id="KW-0479">Metal-binding</keyword>
<comment type="similarity">
    <text evidence="1">Belongs to the TfdA dioxygenase family.</text>
</comment>
<dbReference type="Gene3D" id="3.60.130.10">
    <property type="entry name" value="Clavaminate synthase-like"/>
    <property type="match status" value="1"/>
</dbReference>